<evidence type="ECO:0000256" key="4">
    <source>
        <dbReference type="SAM" id="SignalP"/>
    </source>
</evidence>
<feature type="region of interest" description="Disordered" evidence="3">
    <location>
        <begin position="238"/>
        <end position="269"/>
    </location>
</feature>
<organism evidence="6 7">
    <name type="scientific">Folsomia candida</name>
    <name type="common">Springtail</name>
    <dbReference type="NCBI Taxonomy" id="158441"/>
    <lineage>
        <taxon>Eukaryota</taxon>
        <taxon>Metazoa</taxon>
        <taxon>Ecdysozoa</taxon>
        <taxon>Arthropoda</taxon>
        <taxon>Hexapoda</taxon>
        <taxon>Collembola</taxon>
        <taxon>Entomobryomorpha</taxon>
        <taxon>Isotomoidea</taxon>
        <taxon>Isotomidae</taxon>
        <taxon>Proisotominae</taxon>
        <taxon>Folsomia</taxon>
    </lineage>
</organism>
<feature type="chain" id="PRO_5013393540" evidence="4">
    <location>
        <begin position="20"/>
        <end position="348"/>
    </location>
</feature>
<dbReference type="Proteomes" id="UP000198287">
    <property type="component" value="Unassembled WGS sequence"/>
</dbReference>
<sequence length="348" mass="37138">MSATVKLFIMLNVGAFVSATLKPIPVKGNYRVEQSLEKWSQDGDKMVISSKRFSIFDVTSRMDDSGCIACKNIVTELAQRVDKNLSEQEIRAGLAQMCTYLPTAKCTSFVETYEGPIVDFFLHKVDPTKICSEIGACKPLDITITKPIWRQVVEHGSSKILQATVCDYIISNGGVPWEIPPIAKNGGTSGYTIAGVVVAIVGRIATSGGATRPGHTARVTATSPVSATLIVKSIGNVLDPSPDPDLSPDQSKTWPNNTKQQSSPSSHLAIGTVVNTGGRRRRSHAAAPPYADAFYAPPPPKNLISYSFNIVTPRRAADAAEKLPKTGAVAAEDLSASTSVPPMPRSAI</sequence>
<feature type="signal peptide" evidence="4">
    <location>
        <begin position="1"/>
        <end position="19"/>
    </location>
</feature>
<dbReference type="InterPro" id="IPR008139">
    <property type="entry name" value="SaposinB_dom"/>
</dbReference>
<keyword evidence="4" id="KW-0732">Signal</keyword>
<comment type="caution">
    <text evidence="6">The sequence shown here is derived from an EMBL/GenBank/DDBJ whole genome shotgun (WGS) entry which is preliminary data.</text>
</comment>
<evidence type="ECO:0000256" key="3">
    <source>
        <dbReference type="SAM" id="MobiDB-lite"/>
    </source>
</evidence>
<reference evidence="6 7" key="1">
    <citation type="submission" date="2015-12" db="EMBL/GenBank/DDBJ databases">
        <title>The genome of Folsomia candida.</title>
        <authorList>
            <person name="Faddeeva A."/>
            <person name="Derks M.F."/>
            <person name="Anvar Y."/>
            <person name="Smit S."/>
            <person name="Van Straalen N."/>
            <person name="Roelofs D."/>
        </authorList>
    </citation>
    <scope>NUCLEOTIDE SEQUENCE [LARGE SCALE GENOMIC DNA]</scope>
    <source>
        <strain evidence="6 7">VU population</strain>
        <tissue evidence="6">Whole body</tissue>
    </source>
</reference>
<dbReference type="PANTHER" id="PTHR11480:SF3">
    <property type="entry name" value="BCDNA.GH08312"/>
    <property type="match status" value="1"/>
</dbReference>
<evidence type="ECO:0000256" key="2">
    <source>
        <dbReference type="ARBA" id="ARBA00023180"/>
    </source>
</evidence>
<feature type="compositionally biased region" description="Polar residues" evidence="3">
    <location>
        <begin position="250"/>
        <end position="266"/>
    </location>
</feature>
<dbReference type="EMBL" id="LNIX01000038">
    <property type="protein sequence ID" value="OXA39467.1"/>
    <property type="molecule type" value="Genomic_DNA"/>
</dbReference>
<dbReference type="InterPro" id="IPR008138">
    <property type="entry name" value="SapB_2"/>
</dbReference>
<dbReference type="Gene3D" id="1.10.225.10">
    <property type="entry name" value="Saposin-like"/>
    <property type="match status" value="1"/>
</dbReference>
<gene>
    <name evidence="6" type="ORF">Fcan01_25791</name>
</gene>
<dbReference type="Pfam" id="PF03489">
    <property type="entry name" value="SapB_2"/>
    <property type="match status" value="1"/>
</dbReference>
<evidence type="ECO:0000313" key="7">
    <source>
        <dbReference type="Proteomes" id="UP000198287"/>
    </source>
</evidence>
<dbReference type="STRING" id="158441.A0A226D3Y7"/>
<dbReference type="SUPFAM" id="SSF47862">
    <property type="entry name" value="Saposin"/>
    <property type="match status" value="1"/>
</dbReference>
<name>A0A226D3Y7_FOLCA</name>
<evidence type="ECO:0000256" key="1">
    <source>
        <dbReference type="ARBA" id="ARBA00023157"/>
    </source>
</evidence>
<dbReference type="PROSITE" id="PS50015">
    <property type="entry name" value="SAP_B"/>
    <property type="match status" value="1"/>
</dbReference>
<proteinExistence type="predicted"/>
<dbReference type="AlphaFoldDB" id="A0A226D3Y7"/>
<evidence type="ECO:0000313" key="6">
    <source>
        <dbReference type="EMBL" id="OXA39467.1"/>
    </source>
</evidence>
<dbReference type="SMART" id="SM00741">
    <property type="entry name" value="SapB"/>
    <property type="match status" value="1"/>
</dbReference>
<keyword evidence="7" id="KW-1185">Reference proteome</keyword>
<feature type="region of interest" description="Disordered" evidence="3">
    <location>
        <begin position="329"/>
        <end position="348"/>
    </location>
</feature>
<dbReference type="InterPro" id="IPR011001">
    <property type="entry name" value="Saposin-like"/>
</dbReference>
<dbReference type="PANTHER" id="PTHR11480">
    <property type="entry name" value="SAPOSIN-RELATED"/>
    <property type="match status" value="1"/>
</dbReference>
<accession>A0A226D3Y7</accession>
<dbReference type="OrthoDB" id="69496at2759"/>
<feature type="domain" description="Saposin B-type" evidence="5">
    <location>
        <begin position="63"/>
        <end position="141"/>
    </location>
</feature>
<evidence type="ECO:0000259" key="5">
    <source>
        <dbReference type="PROSITE" id="PS50015"/>
    </source>
</evidence>
<keyword evidence="2" id="KW-0325">Glycoprotein</keyword>
<dbReference type="InterPro" id="IPR051428">
    <property type="entry name" value="Sphingo_Act-Surfact_Prot"/>
</dbReference>
<protein>
    <submittedName>
        <fullName evidence="6">Prosaposin</fullName>
    </submittedName>
</protein>
<keyword evidence="1" id="KW-1015">Disulfide bond</keyword>